<dbReference type="GO" id="GO:0005886">
    <property type="term" value="C:plasma membrane"/>
    <property type="evidence" value="ECO:0007669"/>
    <property type="project" value="UniProtKB-SubCell"/>
</dbReference>
<keyword evidence="3" id="KW-0328">Glycosyltransferase</keyword>
<dbReference type="GO" id="GO:0016763">
    <property type="term" value="F:pentosyltransferase activity"/>
    <property type="evidence" value="ECO:0007669"/>
    <property type="project" value="TreeGrafter"/>
</dbReference>
<dbReference type="RefSeq" id="WP_112218218.1">
    <property type="nucleotide sequence ID" value="NZ_MVJN01000001.1"/>
</dbReference>
<dbReference type="EMBL" id="MVJN01000001">
    <property type="protein sequence ID" value="RAP38580.1"/>
    <property type="molecule type" value="Genomic_DNA"/>
</dbReference>
<comment type="caution">
    <text evidence="10">The sequence shown here is derived from an EMBL/GenBank/DDBJ whole genome shotgun (WGS) entry which is preliminary data.</text>
</comment>
<dbReference type="PANTHER" id="PTHR33908">
    <property type="entry name" value="MANNOSYLTRANSFERASE YKCB-RELATED"/>
    <property type="match status" value="1"/>
</dbReference>
<dbReference type="PANTHER" id="PTHR33908:SF3">
    <property type="entry name" value="UNDECAPRENYL PHOSPHATE-ALPHA-4-AMINO-4-DEOXY-L-ARABINOSE ARABINOSYL TRANSFERASE"/>
    <property type="match status" value="1"/>
</dbReference>
<keyword evidence="4" id="KW-0808">Transferase</keyword>
<evidence type="ECO:0000256" key="7">
    <source>
        <dbReference type="ARBA" id="ARBA00023136"/>
    </source>
</evidence>
<feature type="domain" description="Glycosyltransferase RgtA/B/C/D-like" evidence="9">
    <location>
        <begin position="61"/>
        <end position="227"/>
    </location>
</feature>
<dbReference type="AlphaFoldDB" id="A0A364LNW2"/>
<gene>
    <name evidence="10" type="ORF">B1207_01485</name>
</gene>
<feature type="transmembrane region" description="Helical" evidence="8">
    <location>
        <begin position="117"/>
        <end position="148"/>
    </location>
</feature>
<reference evidence="10 11" key="1">
    <citation type="submission" date="2017-02" db="EMBL/GenBank/DDBJ databases">
        <title>Legionella quilivanii strain from human: case report and whole genome sequencing analysis.</title>
        <authorList>
            <person name="Lalancette C."/>
            <person name="Leduc J.-M."/>
            <person name="Levesque S."/>
            <person name="Fournier E."/>
            <person name="Saoud J."/>
            <person name="Faucher S.P."/>
            <person name="Bernard K."/>
            <person name="Martineau C."/>
            <person name="Longtin J."/>
        </authorList>
    </citation>
    <scope>NUCLEOTIDE SEQUENCE [LARGE SCALE GENOMIC DNA]</scope>
    <source>
        <strain evidence="10 11">ID143958</strain>
    </source>
</reference>
<name>A0A364LNW2_9GAMM</name>
<evidence type="ECO:0000256" key="4">
    <source>
        <dbReference type="ARBA" id="ARBA00022679"/>
    </source>
</evidence>
<dbReference type="GO" id="GO:0010041">
    <property type="term" value="P:response to iron(III) ion"/>
    <property type="evidence" value="ECO:0007669"/>
    <property type="project" value="TreeGrafter"/>
</dbReference>
<dbReference type="Pfam" id="PF13231">
    <property type="entry name" value="PMT_2"/>
    <property type="match status" value="1"/>
</dbReference>
<evidence type="ECO:0000256" key="2">
    <source>
        <dbReference type="ARBA" id="ARBA00022475"/>
    </source>
</evidence>
<evidence type="ECO:0000313" key="10">
    <source>
        <dbReference type="EMBL" id="RAP38580.1"/>
    </source>
</evidence>
<evidence type="ECO:0000256" key="5">
    <source>
        <dbReference type="ARBA" id="ARBA00022692"/>
    </source>
</evidence>
<feature type="transmembrane region" description="Helical" evidence="8">
    <location>
        <begin position="321"/>
        <end position="341"/>
    </location>
</feature>
<feature type="transmembrane region" description="Helical" evidence="8">
    <location>
        <begin position="361"/>
        <end position="384"/>
    </location>
</feature>
<feature type="transmembrane region" description="Helical" evidence="8">
    <location>
        <begin position="213"/>
        <end position="231"/>
    </location>
</feature>
<feature type="transmembrane region" description="Helical" evidence="8">
    <location>
        <begin position="418"/>
        <end position="438"/>
    </location>
</feature>
<accession>A0A364LNW2</accession>
<feature type="transmembrane region" description="Helical" evidence="8">
    <location>
        <begin position="264"/>
        <end position="289"/>
    </location>
</feature>
<evidence type="ECO:0000256" key="3">
    <source>
        <dbReference type="ARBA" id="ARBA00022676"/>
    </source>
</evidence>
<feature type="transmembrane region" description="Helical" evidence="8">
    <location>
        <begin position="390"/>
        <end position="411"/>
    </location>
</feature>
<sequence length="555" mass="62608">MRKLVIWSGLVILSLIFFASGISQLPVIDRDEAHFAQASRQMLQSGNFFQIRFQDRTRFQKPPGINWLQAGSVKLFSEPDANQIWPYRIPSVLGALIAVLATFYFGSRLLNERSGLIAALLLASCLLLVVEAHMGVIDAALLATVVLMQGALWLIYQASADNTRIHWAWPLCFWLAMTAGLVLKGVTPLVGFLSIAALCLVDKNIRWLRNLRPFTGLLILISLTLIWVILVNQAEHSNYLMQMIHKDLLPKLKGGHESHGKPPLFHLAILPLTFWPASLFLWPTAAYAFRHRHEKAVRFLLSWVIPSWLFFEIMPTKLPQYILPVFPALALLAAMAIDSLINMKKTGLQEGRASANRWLKFLQSLWGILSIGLVIFLTIISYVFLNHSSWPAVSILFCGITFAVVTVYFIFRQAYYQTLASLLIMASVVYFLSFNRILPELEPLWITPKIAELALKHAVNSDNPLIAVGFDEPSLVFNLNTNWIKFADSADAISSLEKNPRQLLLVDDKTFAQWTIAFDSFGVIARLRGFNYSKGRWLNLFLIGPKNKESNDVSV</sequence>
<keyword evidence="2" id="KW-1003">Cell membrane</keyword>
<evidence type="ECO:0000313" key="11">
    <source>
        <dbReference type="Proteomes" id="UP000249458"/>
    </source>
</evidence>
<comment type="subcellular location">
    <subcellularLocation>
        <location evidence="1">Cell membrane</location>
        <topology evidence="1">Multi-pass membrane protein</topology>
    </subcellularLocation>
</comment>
<organism evidence="10 11">
    <name type="scientific">Legionella quinlivanii</name>
    <dbReference type="NCBI Taxonomy" id="45073"/>
    <lineage>
        <taxon>Bacteria</taxon>
        <taxon>Pseudomonadati</taxon>
        <taxon>Pseudomonadota</taxon>
        <taxon>Gammaproteobacteria</taxon>
        <taxon>Legionellales</taxon>
        <taxon>Legionellaceae</taxon>
        <taxon>Legionella</taxon>
    </lineage>
</organism>
<keyword evidence="5 8" id="KW-0812">Transmembrane</keyword>
<evidence type="ECO:0000256" key="8">
    <source>
        <dbReference type="SAM" id="Phobius"/>
    </source>
</evidence>
<proteinExistence type="predicted"/>
<evidence type="ECO:0000256" key="6">
    <source>
        <dbReference type="ARBA" id="ARBA00022989"/>
    </source>
</evidence>
<feature type="transmembrane region" description="Helical" evidence="8">
    <location>
        <begin position="168"/>
        <end position="201"/>
    </location>
</feature>
<evidence type="ECO:0000259" key="9">
    <source>
        <dbReference type="Pfam" id="PF13231"/>
    </source>
</evidence>
<dbReference type="Proteomes" id="UP000249458">
    <property type="component" value="Unassembled WGS sequence"/>
</dbReference>
<feature type="transmembrane region" description="Helical" evidence="8">
    <location>
        <begin position="85"/>
        <end position="105"/>
    </location>
</feature>
<keyword evidence="6 8" id="KW-1133">Transmembrane helix</keyword>
<dbReference type="InterPro" id="IPR038731">
    <property type="entry name" value="RgtA/B/C-like"/>
</dbReference>
<feature type="transmembrane region" description="Helical" evidence="8">
    <location>
        <begin position="296"/>
        <end position="315"/>
    </location>
</feature>
<protein>
    <recommendedName>
        <fullName evidence="9">Glycosyltransferase RgtA/B/C/D-like domain-containing protein</fullName>
    </recommendedName>
</protein>
<dbReference type="GO" id="GO:0009103">
    <property type="term" value="P:lipopolysaccharide biosynthetic process"/>
    <property type="evidence" value="ECO:0007669"/>
    <property type="project" value="TreeGrafter"/>
</dbReference>
<keyword evidence="7 8" id="KW-0472">Membrane</keyword>
<dbReference type="InterPro" id="IPR050297">
    <property type="entry name" value="LipidA_mod_glycosyltrf_83"/>
</dbReference>
<evidence type="ECO:0000256" key="1">
    <source>
        <dbReference type="ARBA" id="ARBA00004651"/>
    </source>
</evidence>